<dbReference type="EMBL" id="JABACI010000005">
    <property type="protein sequence ID" value="NLP85430.1"/>
    <property type="molecule type" value="Genomic_DNA"/>
</dbReference>
<name>A0ABX1KFU0_9MICO</name>
<organism evidence="2 3">
    <name type="scientific">Microbacterium salsuginis</name>
    <dbReference type="NCBI Taxonomy" id="2722803"/>
    <lineage>
        <taxon>Bacteria</taxon>
        <taxon>Bacillati</taxon>
        <taxon>Actinomycetota</taxon>
        <taxon>Actinomycetes</taxon>
        <taxon>Micrococcales</taxon>
        <taxon>Microbacteriaceae</taxon>
        <taxon>Microbacterium</taxon>
    </lineage>
</organism>
<dbReference type="InterPro" id="IPR041657">
    <property type="entry name" value="HTH_17"/>
</dbReference>
<gene>
    <name evidence="2" type="ORF">HF576_16405</name>
</gene>
<dbReference type="RefSeq" id="WP_168913921.1">
    <property type="nucleotide sequence ID" value="NZ_JABACI010000005.1"/>
</dbReference>
<evidence type="ECO:0000259" key="1">
    <source>
        <dbReference type="Pfam" id="PF12728"/>
    </source>
</evidence>
<dbReference type="Pfam" id="PF12728">
    <property type="entry name" value="HTH_17"/>
    <property type="match status" value="1"/>
</dbReference>
<protein>
    <submittedName>
        <fullName evidence="2">Helix-turn-helix domain-containing protein</fullName>
    </submittedName>
</protein>
<comment type="caution">
    <text evidence="2">The sequence shown here is derived from an EMBL/GenBank/DDBJ whole genome shotgun (WGS) entry which is preliminary data.</text>
</comment>
<keyword evidence="3" id="KW-1185">Reference proteome</keyword>
<feature type="domain" description="Helix-turn-helix" evidence="1">
    <location>
        <begin position="5"/>
        <end position="47"/>
    </location>
</feature>
<dbReference type="Proteomes" id="UP001429745">
    <property type="component" value="Unassembled WGS sequence"/>
</dbReference>
<reference evidence="2 3" key="1">
    <citation type="submission" date="2020-04" db="EMBL/GenBank/DDBJ databases">
        <title>CFH 90308 Microbacterium sp.</title>
        <authorList>
            <person name="Nie G."/>
            <person name="Ming H."/>
            <person name="Xia T."/>
        </authorList>
    </citation>
    <scope>NUCLEOTIDE SEQUENCE [LARGE SCALE GENOMIC DNA]</scope>
    <source>
        <strain evidence="2 3">CFH 90308</strain>
    </source>
</reference>
<evidence type="ECO:0000313" key="3">
    <source>
        <dbReference type="Proteomes" id="UP001429745"/>
    </source>
</evidence>
<proteinExistence type="predicted"/>
<accession>A0ABX1KFU0</accession>
<sequence length="56" mass="6273">MWVPIPEAAEHYSLSDDTIRRMISRGEIEARRFGPRLIRVNLESILAGAKPLAVVA</sequence>
<dbReference type="NCBIfam" id="TIGR01764">
    <property type="entry name" value="excise"/>
    <property type="match status" value="1"/>
</dbReference>
<evidence type="ECO:0000313" key="2">
    <source>
        <dbReference type="EMBL" id="NLP85430.1"/>
    </source>
</evidence>
<dbReference type="InterPro" id="IPR010093">
    <property type="entry name" value="SinI_DNA-bd"/>
</dbReference>